<feature type="compositionally biased region" description="Low complexity" evidence="3">
    <location>
        <begin position="437"/>
        <end position="460"/>
    </location>
</feature>
<feature type="compositionally biased region" description="Low complexity" evidence="3">
    <location>
        <begin position="468"/>
        <end position="481"/>
    </location>
</feature>
<feature type="region of interest" description="Disordered" evidence="3">
    <location>
        <begin position="422"/>
        <end position="516"/>
    </location>
</feature>
<accession>A0ABS7PZU4</accession>
<evidence type="ECO:0000313" key="6">
    <source>
        <dbReference type="Proteomes" id="UP000778578"/>
    </source>
</evidence>
<feature type="domain" description="Glycosyltransferase subfamily 4-like N-terminal" evidence="4">
    <location>
        <begin position="12"/>
        <end position="190"/>
    </location>
</feature>
<reference evidence="5 6" key="1">
    <citation type="submission" date="2021-08" db="EMBL/GenBank/DDBJ databases">
        <title>WGS of actinomycetes from Thailand.</title>
        <authorList>
            <person name="Thawai C."/>
        </authorList>
    </citation>
    <scope>NUCLEOTIDE SEQUENCE [LARGE SCALE GENOMIC DNA]</scope>
    <source>
        <strain evidence="5 6">PLK6-54</strain>
    </source>
</reference>
<dbReference type="Gene3D" id="3.40.50.2000">
    <property type="entry name" value="Glycogen Phosphorylase B"/>
    <property type="match status" value="2"/>
</dbReference>
<dbReference type="Pfam" id="PF13579">
    <property type="entry name" value="Glyco_trans_4_4"/>
    <property type="match status" value="1"/>
</dbReference>
<dbReference type="CDD" id="cd03794">
    <property type="entry name" value="GT4_WbuB-like"/>
    <property type="match status" value="1"/>
</dbReference>
<dbReference type="GO" id="GO:0016757">
    <property type="term" value="F:glycosyltransferase activity"/>
    <property type="evidence" value="ECO:0007669"/>
    <property type="project" value="UniProtKB-KW"/>
</dbReference>
<dbReference type="SUPFAM" id="SSF53756">
    <property type="entry name" value="UDP-Glycosyltransferase/glycogen phosphorylase"/>
    <property type="match status" value="1"/>
</dbReference>
<dbReference type="InterPro" id="IPR028098">
    <property type="entry name" value="Glyco_trans_4-like_N"/>
</dbReference>
<evidence type="ECO:0000313" key="5">
    <source>
        <dbReference type="EMBL" id="MBY8876395.1"/>
    </source>
</evidence>
<protein>
    <submittedName>
        <fullName evidence="5">Glycosyltransferase</fullName>
        <ecNumber evidence="5">2.4.-.-</ecNumber>
    </submittedName>
</protein>
<keyword evidence="6" id="KW-1185">Reference proteome</keyword>
<dbReference type="Proteomes" id="UP000778578">
    <property type="component" value="Unassembled WGS sequence"/>
</dbReference>
<keyword evidence="1 5" id="KW-0328">Glycosyltransferase</keyword>
<evidence type="ECO:0000256" key="3">
    <source>
        <dbReference type="SAM" id="MobiDB-lite"/>
    </source>
</evidence>
<organism evidence="5 6">
    <name type="scientific">Actinacidiphila acidipaludis</name>
    <dbReference type="NCBI Taxonomy" id="2873382"/>
    <lineage>
        <taxon>Bacteria</taxon>
        <taxon>Bacillati</taxon>
        <taxon>Actinomycetota</taxon>
        <taxon>Actinomycetes</taxon>
        <taxon>Kitasatosporales</taxon>
        <taxon>Streptomycetaceae</taxon>
        <taxon>Actinacidiphila</taxon>
    </lineage>
</organism>
<proteinExistence type="predicted"/>
<dbReference type="Pfam" id="PF13692">
    <property type="entry name" value="Glyco_trans_1_4"/>
    <property type="match status" value="1"/>
</dbReference>
<sequence>MVTTNYAPEPAGTSRYATQIAEHWAAGGAEVHVLTGMPHYPAWRLDPAYAGKRRAEEERGGVRVHRHGHLVPARQTAVRRALFEMSLLRGGLSAAPRFDQLDQLRRLDVVAAQMPSLAAGVIGARLAARYGVPFVPLVRNLLGARSVTARAVERSVLRRAAVVGAAHETLVAEIAALGVPQERVRLVPNWSLTPRASRPREQMRAMLGWRPGQTVLLHCGDPGDGPGLALLADTARRDPTLRMVLLGDAGLRERVRARSGGLPNLEIAPLPDENELPDMLAAADVLAVTDADVPPELTSCFAAGRPIVAAVPESSGTARELARAGAGLVVPPGAPEALLAATQALAADPTPGTAGPAYAAAHLTRAAGLAHIDALLAAALAAAPARPAPAAGVAAVPPMPEAAPVAGAVEVPPMPKTAPAAGVAEVAPAPEAEPEAEPAVAEVAPAPAAEAAPAAGVAETPPMPDAPPVVHDAPPAVADAVPEPDPPAAERVATVPPMPKEPPAGRDAVRAPDPAG</sequence>
<dbReference type="PANTHER" id="PTHR45947:SF3">
    <property type="entry name" value="SULFOQUINOVOSYL TRANSFERASE SQD2"/>
    <property type="match status" value="1"/>
</dbReference>
<dbReference type="InterPro" id="IPR050194">
    <property type="entry name" value="Glycosyltransferase_grp1"/>
</dbReference>
<comment type="caution">
    <text evidence="5">The sequence shown here is derived from an EMBL/GenBank/DDBJ whole genome shotgun (WGS) entry which is preliminary data.</text>
</comment>
<keyword evidence="2 5" id="KW-0808">Transferase</keyword>
<name>A0ABS7PZU4_9ACTN</name>
<evidence type="ECO:0000256" key="2">
    <source>
        <dbReference type="ARBA" id="ARBA00022679"/>
    </source>
</evidence>
<dbReference type="EC" id="2.4.-.-" evidence="5"/>
<evidence type="ECO:0000256" key="1">
    <source>
        <dbReference type="ARBA" id="ARBA00022676"/>
    </source>
</evidence>
<gene>
    <name evidence="5" type="ORF">K7862_01915</name>
</gene>
<dbReference type="EMBL" id="JAINZZ010000002">
    <property type="protein sequence ID" value="MBY8876395.1"/>
    <property type="molecule type" value="Genomic_DNA"/>
</dbReference>
<evidence type="ECO:0000259" key="4">
    <source>
        <dbReference type="Pfam" id="PF13579"/>
    </source>
</evidence>
<dbReference type="PANTHER" id="PTHR45947">
    <property type="entry name" value="SULFOQUINOVOSYL TRANSFERASE SQD2"/>
    <property type="match status" value="1"/>
</dbReference>